<comment type="similarity">
    <text evidence="1">Belongs to the UPF0065 (bug) family.</text>
</comment>
<evidence type="ECO:0000313" key="3">
    <source>
        <dbReference type="EMBL" id="SPD66839.1"/>
    </source>
</evidence>
<evidence type="ECO:0008006" key="5">
    <source>
        <dbReference type="Google" id="ProtNLM"/>
    </source>
</evidence>
<name>A0A9Q7UVS9_9BURK</name>
<reference evidence="3 4" key="1">
    <citation type="submission" date="2018-01" db="EMBL/GenBank/DDBJ databases">
        <authorList>
            <person name="Clerissi C."/>
        </authorList>
    </citation>
    <scope>NUCLEOTIDE SEQUENCE [LARGE SCALE GENOMIC DNA]</scope>
    <source>
        <strain evidence="3">Cupriavidus taiwanensis SWF 66322</strain>
        <plasmid evidence="4">cbm2636_mp</plasmid>
    </source>
</reference>
<dbReference type="SUPFAM" id="SSF53850">
    <property type="entry name" value="Periplasmic binding protein-like II"/>
    <property type="match status" value="1"/>
</dbReference>
<feature type="chain" id="PRO_5040122418" description="Extra-cytoplasmic solute receptor" evidence="2">
    <location>
        <begin position="21"/>
        <end position="320"/>
    </location>
</feature>
<geneLocation type="plasmid" evidence="4">
    <name>cbm2636_mp</name>
</geneLocation>
<evidence type="ECO:0000256" key="2">
    <source>
        <dbReference type="SAM" id="SignalP"/>
    </source>
</evidence>
<dbReference type="CDD" id="cd13578">
    <property type="entry name" value="PBP2_Bug27"/>
    <property type="match status" value="1"/>
</dbReference>
<feature type="signal peptide" evidence="2">
    <location>
        <begin position="1"/>
        <end position="20"/>
    </location>
</feature>
<keyword evidence="2" id="KW-0732">Signal</keyword>
<dbReference type="RefSeq" id="WP_115712269.1">
    <property type="nucleotide sequence ID" value="NZ_LT984814.1"/>
</dbReference>
<dbReference type="PANTHER" id="PTHR42928:SF5">
    <property type="entry name" value="BLR1237 PROTEIN"/>
    <property type="match status" value="1"/>
</dbReference>
<sequence>MNIRGCFFLTLALFSSATLAQPSSWLPSKPVRIVVPASAGSAPDIFARIYASELQKALGRSVVVDNKPGASGIIGTENVAKAEPDGSTILFGYNQLVTINPYLYPKLPFDVKRDLKPISIVLAGSYVLIANNDLPVRNLDDVIKLAKSKPGALNYGSSGNGSMMHLGTMLIERATKIQLTHVPYKQAAINDLAAGHIQLLMEPAATAIPQIKAKKVKAIAVTGLKRLAALPDVPAISETLPNYDLSGWNAFWAPGETGNNVIQRYQQEIDKINQMQIIKDRARDLGYFPVSGSSQEMISRINKESDMWGKLIKDHHIQLD</sequence>
<dbReference type="EMBL" id="LT984814">
    <property type="protein sequence ID" value="SPD66839.1"/>
    <property type="molecule type" value="Genomic_DNA"/>
</dbReference>
<dbReference type="Pfam" id="PF03401">
    <property type="entry name" value="TctC"/>
    <property type="match status" value="1"/>
</dbReference>
<dbReference type="Gene3D" id="3.40.190.150">
    <property type="entry name" value="Bordetella uptake gene, domain 1"/>
    <property type="match status" value="1"/>
</dbReference>
<organism evidence="3 4">
    <name type="scientific">Cupriavidus taiwanensis</name>
    <dbReference type="NCBI Taxonomy" id="164546"/>
    <lineage>
        <taxon>Bacteria</taxon>
        <taxon>Pseudomonadati</taxon>
        <taxon>Pseudomonadota</taxon>
        <taxon>Betaproteobacteria</taxon>
        <taxon>Burkholderiales</taxon>
        <taxon>Burkholderiaceae</taxon>
        <taxon>Cupriavidus</taxon>
    </lineage>
</organism>
<dbReference type="PIRSF" id="PIRSF017082">
    <property type="entry name" value="YflP"/>
    <property type="match status" value="1"/>
</dbReference>
<dbReference type="Gene3D" id="3.40.190.10">
    <property type="entry name" value="Periplasmic binding protein-like II"/>
    <property type="match status" value="1"/>
</dbReference>
<proteinExistence type="inferred from homology"/>
<keyword evidence="3" id="KW-0614">Plasmid</keyword>
<accession>A0A9Q7UVS9</accession>
<evidence type="ECO:0000313" key="4">
    <source>
        <dbReference type="Proteomes" id="UP000254259"/>
    </source>
</evidence>
<dbReference type="InterPro" id="IPR042100">
    <property type="entry name" value="Bug_dom1"/>
</dbReference>
<evidence type="ECO:0000256" key="1">
    <source>
        <dbReference type="ARBA" id="ARBA00006987"/>
    </source>
</evidence>
<dbReference type="PANTHER" id="PTHR42928">
    <property type="entry name" value="TRICARBOXYLATE-BINDING PROTEIN"/>
    <property type="match status" value="1"/>
</dbReference>
<dbReference type="InterPro" id="IPR005064">
    <property type="entry name" value="BUG"/>
</dbReference>
<gene>
    <name evidence="3" type="ORF">CBM2636_MP10475</name>
</gene>
<dbReference type="Proteomes" id="UP000254259">
    <property type="component" value="Plasmid CBM2636_mp"/>
</dbReference>
<protein>
    <recommendedName>
        <fullName evidence="5">Extra-cytoplasmic solute receptor</fullName>
    </recommendedName>
</protein>
<dbReference type="AlphaFoldDB" id="A0A9Q7UVS9"/>